<evidence type="ECO:0000313" key="2">
    <source>
        <dbReference type="Proteomes" id="UP001148614"/>
    </source>
</evidence>
<dbReference type="AlphaFoldDB" id="A0A9W8TH26"/>
<dbReference type="Gene3D" id="3.30.559.10">
    <property type="entry name" value="Chloramphenicol acetyltransferase-like domain"/>
    <property type="match status" value="1"/>
</dbReference>
<proteinExistence type="predicted"/>
<protein>
    <submittedName>
        <fullName evidence="1">Uncharacterized protein</fullName>
    </submittedName>
</protein>
<sequence length="173" mass="18802">MAVNGRQRLSAEFSSAEEPYLGNLVMYSLARSSAAGLGSCSDSLESLAKVCEVIGKSQSPEKINARHVAEVYSLVERVVDYKSVFVGWDLFGSQDLTITSWADLDFYELNFGNGLGRPEFTRIASSAADGVGIILPRKARTAAAHGVVEVMIMLRSDDMDVLEHDAMLKDFSS</sequence>
<organism evidence="1 2">
    <name type="scientific">Xylaria arbuscula</name>
    <dbReference type="NCBI Taxonomy" id="114810"/>
    <lineage>
        <taxon>Eukaryota</taxon>
        <taxon>Fungi</taxon>
        <taxon>Dikarya</taxon>
        <taxon>Ascomycota</taxon>
        <taxon>Pezizomycotina</taxon>
        <taxon>Sordariomycetes</taxon>
        <taxon>Xylariomycetidae</taxon>
        <taxon>Xylariales</taxon>
        <taxon>Xylariaceae</taxon>
        <taxon>Xylaria</taxon>
    </lineage>
</organism>
<dbReference type="Pfam" id="PF02458">
    <property type="entry name" value="Transferase"/>
    <property type="match status" value="1"/>
</dbReference>
<accession>A0A9W8TH26</accession>
<gene>
    <name evidence="1" type="ORF">NPX13_g10894</name>
</gene>
<reference evidence="1" key="1">
    <citation type="submission" date="2022-07" db="EMBL/GenBank/DDBJ databases">
        <title>Genome Sequence of Xylaria arbuscula.</title>
        <authorList>
            <person name="Buettner E."/>
        </authorList>
    </citation>
    <scope>NUCLEOTIDE SEQUENCE</scope>
    <source>
        <strain evidence="1">VT107</strain>
    </source>
</reference>
<evidence type="ECO:0000313" key="1">
    <source>
        <dbReference type="EMBL" id="KAJ3553402.1"/>
    </source>
</evidence>
<dbReference type="EMBL" id="JANPWZ010003293">
    <property type="protein sequence ID" value="KAJ3553402.1"/>
    <property type="molecule type" value="Genomic_DNA"/>
</dbReference>
<dbReference type="Proteomes" id="UP001148614">
    <property type="component" value="Unassembled WGS sequence"/>
</dbReference>
<comment type="caution">
    <text evidence="1">The sequence shown here is derived from an EMBL/GenBank/DDBJ whole genome shotgun (WGS) entry which is preliminary data.</text>
</comment>
<name>A0A9W8TH26_9PEZI</name>
<keyword evidence="2" id="KW-1185">Reference proteome</keyword>
<dbReference type="InterPro" id="IPR023213">
    <property type="entry name" value="CAT-like_dom_sf"/>
</dbReference>